<dbReference type="Pfam" id="PF00383">
    <property type="entry name" value="dCMP_cyt_deam_1"/>
    <property type="match status" value="1"/>
</dbReference>
<feature type="domain" description="CMP/dCMP-type deaminase" evidence="9">
    <location>
        <begin position="1"/>
        <end position="105"/>
    </location>
</feature>
<dbReference type="GO" id="GO:0002100">
    <property type="term" value="P:tRNA wobble adenosine to inosine editing"/>
    <property type="evidence" value="ECO:0007669"/>
    <property type="project" value="UniProtKB-UniRule"/>
</dbReference>
<comment type="subunit">
    <text evidence="2 8">Homodimer.</text>
</comment>
<dbReference type="EC" id="3.5.4.33" evidence="8"/>
<evidence type="ECO:0000256" key="8">
    <source>
        <dbReference type="HAMAP-Rule" id="MF_00972"/>
    </source>
</evidence>
<dbReference type="PROSITE" id="PS00903">
    <property type="entry name" value="CYT_DCMP_DEAMINASES_1"/>
    <property type="match status" value="1"/>
</dbReference>
<organism evidence="10 11">
    <name type="scientific">Govanella unica</name>
    <dbReference type="NCBI Taxonomy" id="2975056"/>
    <lineage>
        <taxon>Bacteria</taxon>
        <taxon>Pseudomonadati</taxon>
        <taxon>Pseudomonadota</taxon>
        <taxon>Alphaproteobacteria</taxon>
        <taxon>Emcibacterales</taxon>
        <taxon>Govanellaceae</taxon>
        <taxon>Govanella</taxon>
    </lineage>
</organism>
<comment type="cofactor">
    <cofactor evidence="8">
        <name>Zn(2+)</name>
        <dbReference type="ChEBI" id="CHEBI:29105"/>
    </cofactor>
    <text evidence="8">Binds 1 zinc ion per subunit.</text>
</comment>
<proteinExistence type="inferred from homology"/>
<comment type="catalytic activity">
    <reaction evidence="7 8">
        <text>adenosine(34) in tRNA + H2O + H(+) = inosine(34) in tRNA + NH4(+)</text>
        <dbReference type="Rhea" id="RHEA:43168"/>
        <dbReference type="Rhea" id="RHEA-COMP:10373"/>
        <dbReference type="Rhea" id="RHEA-COMP:10374"/>
        <dbReference type="ChEBI" id="CHEBI:15377"/>
        <dbReference type="ChEBI" id="CHEBI:15378"/>
        <dbReference type="ChEBI" id="CHEBI:28938"/>
        <dbReference type="ChEBI" id="CHEBI:74411"/>
        <dbReference type="ChEBI" id="CHEBI:82852"/>
        <dbReference type="EC" id="3.5.4.33"/>
    </reaction>
</comment>
<feature type="binding site" evidence="8">
    <location>
        <position position="80"/>
    </location>
    <ligand>
        <name>Zn(2+)</name>
        <dbReference type="ChEBI" id="CHEBI:29105"/>
        <note>catalytic</note>
    </ligand>
</feature>
<comment type="similarity">
    <text evidence="1">Belongs to the cytidine and deoxycytidylate deaminase family. ADAT2 subfamily.</text>
</comment>
<dbReference type="PROSITE" id="PS51747">
    <property type="entry name" value="CYT_DCMP_DEAMINASES_2"/>
    <property type="match status" value="1"/>
</dbReference>
<evidence type="ECO:0000256" key="3">
    <source>
        <dbReference type="ARBA" id="ARBA00022694"/>
    </source>
</evidence>
<dbReference type="InterPro" id="IPR016193">
    <property type="entry name" value="Cytidine_deaminase-like"/>
</dbReference>
<reference evidence="10" key="1">
    <citation type="submission" date="2022-08" db="EMBL/GenBank/DDBJ databases">
        <authorList>
            <person name="Vandamme P."/>
            <person name="Hettiarachchi A."/>
            <person name="Peeters C."/>
            <person name="Cnockaert M."/>
            <person name="Carlier A."/>
        </authorList>
    </citation>
    <scope>NUCLEOTIDE SEQUENCE</scope>
    <source>
        <strain evidence="10">LMG 31809</strain>
    </source>
</reference>
<dbReference type="PANTHER" id="PTHR11079">
    <property type="entry name" value="CYTOSINE DEAMINASE FAMILY MEMBER"/>
    <property type="match status" value="1"/>
</dbReference>
<dbReference type="Proteomes" id="UP001141619">
    <property type="component" value="Unassembled WGS sequence"/>
</dbReference>
<feature type="binding site" evidence="8">
    <location>
        <position position="47"/>
    </location>
    <ligand>
        <name>Zn(2+)</name>
        <dbReference type="ChEBI" id="CHEBI:29105"/>
        <note>catalytic</note>
    </ligand>
</feature>
<dbReference type="GO" id="GO:0008270">
    <property type="term" value="F:zinc ion binding"/>
    <property type="evidence" value="ECO:0007669"/>
    <property type="project" value="UniProtKB-UniRule"/>
</dbReference>
<dbReference type="GO" id="GO:0052717">
    <property type="term" value="F:tRNA-specific adenosine-34 deaminase activity"/>
    <property type="evidence" value="ECO:0007669"/>
    <property type="project" value="UniProtKB-UniRule"/>
</dbReference>
<name>A0A9X3TX64_9PROT</name>
<dbReference type="RefSeq" id="WP_346742483.1">
    <property type="nucleotide sequence ID" value="NZ_JANWOI010000002.1"/>
</dbReference>
<dbReference type="Gene3D" id="3.40.140.10">
    <property type="entry name" value="Cytidine Deaminase, domain 2"/>
    <property type="match status" value="1"/>
</dbReference>
<dbReference type="SUPFAM" id="SSF53927">
    <property type="entry name" value="Cytidine deaminase-like"/>
    <property type="match status" value="1"/>
</dbReference>
<evidence type="ECO:0000259" key="9">
    <source>
        <dbReference type="PROSITE" id="PS51747"/>
    </source>
</evidence>
<feature type="binding site" evidence="8">
    <location>
        <position position="77"/>
    </location>
    <ligand>
        <name>Zn(2+)</name>
        <dbReference type="ChEBI" id="CHEBI:29105"/>
        <note>catalytic</note>
    </ligand>
</feature>
<dbReference type="EMBL" id="JANWOI010000002">
    <property type="protein sequence ID" value="MDA5193330.1"/>
    <property type="molecule type" value="Genomic_DNA"/>
</dbReference>
<evidence type="ECO:0000256" key="1">
    <source>
        <dbReference type="ARBA" id="ARBA00010669"/>
    </source>
</evidence>
<evidence type="ECO:0000256" key="2">
    <source>
        <dbReference type="ARBA" id="ARBA00011738"/>
    </source>
</evidence>
<dbReference type="HAMAP" id="MF_00972">
    <property type="entry name" value="tRNA_aden_deaminase"/>
    <property type="match status" value="1"/>
</dbReference>
<dbReference type="CDD" id="cd01285">
    <property type="entry name" value="nucleoside_deaminase"/>
    <property type="match status" value="1"/>
</dbReference>
<gene>
    <name evidence="8" type="primary">tadA</name>
    <name evidence="10" type="ORF">NYP16_05090</name>
</gene>
<keyword evidence="6 8" id="KW-0862">Zinc</keyword>
<accession>A0A9X3TX64</accession>
<evidence type="ECO:0000256" key="5">
    <source>
        <dbReference type="ARBA" id="ARBA00022801"/>
    </source>
</evidence>
<reference evidence="10" key="2">
    <citation type="journal article" date="2023" name="Syst. Appl. Microbiol.">
        <title>Govania unica gen. nov., sp. nov., a rare biosphere bacterium that represents a novel family in the class Alphaproteobacteria.</title>
        <authorList>
            <person name="Vandamme P."/>
            <person name="Peeters C."/>
            <person name="Hettiarachchi A."/>
            <person name="Cnockaert M."/>
            <person name="Carlier A."/>
        </authorList>
    </citation>
    <scope>NUCLEOTIDE SEQUENCE</scope>
    <source>
        <strain evidence="10">LMG 31809</strain>
    </source>
</reference>
<keyword evidence="5 8" id="KW-0378">Hydrolase</keyword>
<dbReference type="PANTHER" id="PTHR11079:SF202">
    <property type="entry name" value="TRNA-SPECIFIC ADENOSINE DEAMINASE"/>
    <property type="match status" value="1"/>
</dbReference>
<keyword evidence="3 8" id="KW-0819">tRNA processing</keyword>
<evidence type="ECO:0000313" key="10">
    <source>
        <dbReference type="EMBL" id="MDA5193330.1"/>
    </source>
</evidence>
<dbReference type="AlphaFoldDB" id="A0A9X3TX64"/>
<evidence type="ECO:0000256" key="6">
    <source>
        <dbReference type="ARBA" id="ARBA00022833"/>
    </source>
</evidence>
<feature type="active site" description="Proton donor" evidence="8">
    <location>
        <position position="49"/>
    </location>
</feature>
<dbReference type="InterPro" id="IPR016192">
    <property type="entry name" value="APOBEC/CMP_deaminase_Zn-bd"/>
</dbReference>
<comment type="function">
    <text evidence="8">Catalyzes the deamination of adenosine to inosine at the wobble position 34 of tRNA(Arg2).</text>
</comment>
<comment type="caution">
    <text evidence="10">The sequence shown here is derived from an EMBL/GenBank/DDBJ whole genome shotgun (WGS) entry which is preliminary data.</text>
</comment>
<keyword evidence="11" id="KW-1185">Reference proteome</keyword>
<sequence length="143" mass="15236">MELALSEAAAAAARGEVPVGAVITDALGRVLTRAGNQVLGDRDPTAHAEMLAIRAAARLLQSERLMECDLYVTLEPCAMCAQAISFARIRRVYFAASDVKGGGVEHGARIFQQPTCHHRPEVYGGIGESAAAGLLRDFFAARR</sequence>
<evidence type="ECO:0000256" key="4">
    <source>
        <dbReference type="ARBA" id="ARBA00022723"/>
    </source>
</evidence>
<protein>
    <recommendedName>
        <fullName evidence="8">tRNA-specific adenosine deaminase</fullName>
        <ecNumber evidence="8">3.5.4.33</ecNumber>
    </recommendedName>
</protein>
<keyword evidence="4 8" id="KW-0479">Metal-binding</keyword>
<evidence type="ECO:0000313" key="11">
    <source>
        <dbReference type="Proteomes" id="UP001141619"/>
    </source>
</evidence>
<evidence type="ECO:0000256" key="7">
    <source>
        <dbReference type="ARBA" id="ARBA00048045"/>
    </source>
</evidence>
<dbReference type="InterPro" id="IPR028883">
    <property type="entry name" value="tRNA_aden_deaminase"/>
</dbReference>
<dbReference type="InterPro" id="IPR002125">
    <property type="entry name" value="CMP_dCMP_dom"/>
</dbReference>